<organism evidence="2 3">
    <name type="scientific">Candidatus Venteria ishoeyi</name>
    <dbReference type="NCBI Taxonomy" id="1899563"/>
    <lineage>
        <taxon>Bacteria</taxon>
        <taxon>Pseudomonadati</taxon>
        <taxon>Pseudomonadota</taxon>
        <taxon>Gammaproteobacteria</taxon>
        <taxon>Thiotrichales</taxon>
        <taxon>Thiotrichaceae</taxon>
        <taxon>Venteria</taxon>
    </lineage>
</organism>
<protein>
    <recommendedName>
        <fullName evidence="4">PIN domain-containing protein</fullName>
    </recommendedName>
</protein>
<evidence type="ECO:0000313" key="2">
    <source>
        <dbReference type="EMBL" id="SEH05887.1"/>
    </source>
</evidence>
<evidence type="ECO:0000313" key="1">
    <source>
        <dbReference type="EMBL" id="SEH05856.1"/>
    </source>
</evidence>
<accession>A0A1H6F6X8</accession>
<evidence type="ECO:0000313" key="3">
    <source>
        <dbReference type="Proteomes" id="UP000236724"/>
    </source>
</evidence>
<proteinExistence type="predicted"/>
<dbReference type="AlphaFoldDB" id="A0A1H6F6X8"/>
<name>A0A1H6F6X8_9GAMM</name>
<reference evidence="2 3" key="1">
    <citation type="submission" date="2016-10" db="EMBL/GenBank/DDBJ databases">
        <authorList>
            <person name="de Groot N.N."/>
        </authorList>
    </citation>
    <scope>NUCLEOTIDE SEQUENCE [LARGE SCALE GENOMIC DNA]</scope>
    <source>
        <strain evidence="2">MBHS1</strain>
    </source>
</reference>
<dbReference type="EMBL" id="FMSV02000395">
    <property type="protein sequence ID" value="SEH05856.1"/>
    <property type="molecule type" value="Genomic_DNA"/>
</dbReference>
<evidence type="ECO:0008006" key="4">
    <source>
        <dbReference type="Google" id="ProtNLM"/>
    </source>
</evidence>
<dbReference type="SUPFAM" id="SSF88723">
    <property type="entry name" value="PIN domain-like"/>
    <property type="match status" value="1"/>
</dbReference>
<gene>
    <name evidence="1" type="ORF">MBHS_01711</name>
    <name evidence="2" type="ORF">MBHS_01742</name>
</gene>
<dbReference type="InterPro" id="IPR029060">
    <property type="entry name" value="PIN-like_dom_sf"/>
</dbReference>
<keyword evidence="3" id="KW-1185">Reference proteome</keyword>
<dbReference type="Proteomes" id="UP000236724">
    <property type="component" value="Unassembled WGS sequence"/>
</dbReference>
<sequence>MNYLLDSNTVSDFYNSDAPGHDPILDRFAHLAESDKVYVLVLTLYKLGLGELKCS</sequence>
<dbReference type="EMBL" id="FMSV02000399">
    <property type="protein sequence ID" value="SEH05887.1"/>
    <property type="molecule type" value="Genomic_DNA"/>
</dbReference>